<keyword evidence="2 3" id="KW-0326">Glycosidase</keyword>
<evidence type="ECO:0000256" key="4">
    <source>
        <dbReference type="SAM" id="SignalP"/>
    </source>
</evidence>
<name>A0S6A6_AZOSB</name>
<dbReference type="InterPro" id="IPR018087">
    <property type="entry name" value="Glyco_hydro_5_CS"/>
</dbReference>
<evidence type="ECO:0000313" key="7">
    <source>
        <dbReference type="EMBL" id="CAL94853.1"/>
    </source>
</evidence>
<proteinExistence type="inferred from homology"/>
<evidence type="ECO:0000256" key="1">
    <source>
        <dbReference type="ARBA" id="ARBA00022801"/>
    </source>
</evidence>
<keyword evidence="1 3" id="KW-0378">Hydrolase</keyword>
<dbReference type="HOGENOM" id="CLU_029718_0_0_4"/>
<dbReference type="InterPro" id="IPR017853">
    <property type="entry name" value="GH"/>
</dbReference>
<evidence type="ECO:0000313" key="6">
    <source>
        <dbReference type="EMBL" id="ABB92850.1"/>
    </source>
</evidence>
<dbReference type="KEGG" id="azo:azo2236"/>
<reference evidence="7 8" key="2">
    <citation type="journal article" date="2006" name="Nat. Biotechnol.">
        <title>Complete genome of the mutualistic, N2-fixing grass endophyte Azoarcus sp. strain BH72.</title>
        <authorList>
            <person name="Krause A."/>
            <person name="Ramakumar A."/>
            <person name="Bartels D."/>
            <person name="Battistoni F."/>
            <person name="Bekel T."/>
            <person name="Boch J."/>
            <person name="Boehm M."/>
            <person name="Friedrich F."/>
            <person name="Hurek T."/>
            <person name="Krause L."/>
            <person name="Linke B."/>
            <person name="McHardy A.C."/>
            <person name="Sarkar A."/>
            <person name="Schneiker S."/>
            <person name="Syed A.A."/>
            <person name="Thauer R."/>
            <person name="Vorhoelter F.-J."/>
            <person name="Weidner S."/>
            <person name="Puehler A."/>
            <person name="Reinhold-Hurek B."/>
            <person name="Kaiser O."/>
            <person name="Goesmann A."/>
        </authorList>
    </citation>
    <scope>NUCLEOTIDE SEQUENCE [LARGE SCALE GENOMIC DNA]</scope>
    <source>
        <strain evidence="7 8">BH72</strain>
    </source>
</reference>
<dbReference type="PANTHER" id="PTHR34142">
    <property type="entry name" value="ENDO-BETA-1,4-GLUCANASE A"/>
    <property type="match status" value="1"/>
</dbReference>
<feature type="domain" description="Glycoside hydrolase family 5" evidence="5">
    <location>
        <begin position="38"/>
        <end position="310"/>
    </location>
</feature>
<dbReference type="SUPFAM" id="SSF51445">
    <property type="entry name" value="(Trans)glycosidases"/>
    <property type="match status" value="1"/>
</dbReference>
<organism evidence="6">
    <name type="scientific">Azoarcus sp. (strain BH72)</name>
    <dbReference type="NCBI Taxonomy" id="418699"/>
    <lineage>
        <taxon>Bacteria</taxon>
        <taxon>Pseudomonadati</taxon>
        <taxon>Pseudomonadota</taxon>
        <taxon>Betaproteobacteria</taxon>
        <taxon>Rhodocyclales</taxon>
        <taxon>Zoogloeaceae</taxon>
        <taxon>Azoarcus</taxon>
    </lineage>
</organism>
<dbReference type="GO" id="GO:0008810">
    <property type="term" value="F:cellulase activity"/>
    <property type="evidence" value="ECO:0007669"/>
    <property type="project" value="UniProtKB-EC"/>
</dbReference>
<dbReference type="Proteomes" id="UP000002588">
    <property type="component" value="Chromosome"/>
</dbReference>
<dbReference type="GO" id="GO:0016162">
    <property type="term" value="F:cellulose 1,4-beta-cellobiosidase activity"/>
    <property type="evidence" value="ECO:0007669"/>
    <property type="project" value="UniProtKB-EC"/>
</dbReference>
<keyword evidence="8" id="KW-1185">Reference proteome</keyword>
<dbReference type="GO" id="GO:0009251">
    <property type="term" value="P:glucan catabolic process"/>
    <property type="evidence" value="ECO:0007669"/>
    <property type="project" value="TreeGrafter"/>
</dbReference>
<protein>
    <submittedName>
        <fullName evidence="6">Endoglucanase</fullName>
        <ecNumber evidence="7">3.2.1.4</ecNumber>
        <ecNumber evidence="6">3.2.1.91</ecNumber>
    </submittedName>
</protein>
<comment type="similarity">
    <text evidence="3">Belongs to the glycosyl hydrolase 5 (cellulase A) family.</text>
</comment>
<dbReference type="CAZy" id="GH5">
    <property type="family name" value="Glycoside Hydrolase Family 5"/>
</dbReference>
<evidence type="ECO:0000259" key="5">
    <source>
        <dbReference type="Pfam" id="PF00150"/>
    </source>
</evidence>
<feature type="chain" id="PRO_5007633279" evidence="4">
    <location>
        <begin position="27"/>
        <end position="340"/>
    </location>
</feature>
<dbReference type="EC" id="3.2.1.4" evidence="7"/>
<dbReference type="eggNOG" id="COG2730">
    <property type="taxonomic scope" value="Bacteria"/>
</dbReference>
<dbReference type="EMBL" id="DQ294349">
    <property type="protein sequence ID" value="ABB92850.1"/>
    <property type="molecule type" value="Genomic_DNA"/>
</dbReference>
<dbReference type="PROSITE" id="PS00659">
    <property type="entry name" value="GLYCOSYL_HYDROL_F5"/>
    <property type="match status" value="1"/>
</dbReference>
<dbReference type="PANTHER" id="PTHR34142:SF1">
    <property type="entry name" value="GLYCOSIDE HYDROLASE FAMILY 5 DOMAIN-CONTAINING PROTEIN"/>
    <property type="match status" value="1"/>
</dbReference>
<dbReference type="InterPro" id="IPR001547">
    <property type="entry name" value="Glyco_hydro_5"/>
</dbReference>
<evidence type="ECO:0000313" key="8">
    <source>
        <dbReference type="Proteomes" id="UP000002588"/>
    </source>
</evidence>
<dbReference type="EMBL" id="AM406670">
    <property type="protein sequence ID" value="CAL94853.1"/>
    <property type="molecule type" value="Genomic_DNA"/>
</dbReference>
<evidence type="ECO:0000256" key="3">
    <source>
        <dbReference type="RuleBase" id="RU361153"/>
    </source>
</evidence>
<dbReference type="STRING" id="62928.azo2236"/>
<dbReference type="AlphaFoldDB" id="A0S6A6"/>
<accession>A0S6A6</accession>
<dbReference type="SMR" id="A0S6A6"/>
<dbReference type="RefSeq" id="WP_011765967.1">
    <property type="nucleotide sequence ID" value="NC_008702.1"/>
</dbReference>
<evidence type="ECO:0000256" key="2">
    <source>
        <dbReference type="ARBA" id="ARBA00023295"/>
    </source>
</evidence>
<reference evidence="6" key="1">
    <citation type="journal article" date="2006" name="Mol. Plant Microbe Interact.">
        <title>An endoglucanase is involved in infection of rice roots by the not-cellulose-metabolizing endophyte Azoarcus sp. strain BH72.</title>
        <authorList>
            <person name="Reinhold-Hurek B."/>
            <person name="Maes T."/>
            <person name="Gemmer S."/>
            <person name="Van Montagu M."/>
            <person name="Hurek T."/>
        </authorList>
    </citation>
    <scope>NUCLEOTIDE SEQUENCE</scope>
    <source>
        <strain evidence="6">BH72</strain>
    </source>
</reference>
<feature type="signal peptide" evidence="4">
    <location>
        <begin position="1"/>
        <end position="26"/>
    </location>
</feature>
<dbReference type="Pfam" id="PF00150">
    <property type="entry name" value="Cellulase"/>
    <property type="match status" value="1"/>
</dbReference>
<keyword evidence="4" id="KW-0732">Signal</keyword>
<dbReference type="Gene3D" id="3.20.20.80">
    <property type="entry name" value="Glycosidases"/>
    <property type="match status" value="1"/>
</dbReference>
<dbReference type="EC" id="3.2.1.91" evidence="6"/>
<gene>
    <name evidence="6" type="primary">eglA</name>
    <name evidence="7" type="ordered locus">azo2236</name>
</gene>
<sequence length="340" mass="37125">MNTMLRRFVRTLATVVLAGTAYSAAAQCDLSRQLAGVNLAGAEFNGKKIPARYGYDYIYPPAQDLAYFQSVGMNTIRLPFRWERLQPLLGAGLDTAELGRMRTVTEAARSLGMCVILDVHNYGAYAGQSIGSAAVSEAVFIDFWVKLAREFAGQAHVAFGLMNEPNLITIPQWASLAQRTVDALRSAGANNLLLVSGGRWSGVHEWQKPINGISNAQAFGSFRDPLNNFVFEVHQYANASYSGTTVECIPAEQLRQIMTNASAWARSTGARFFLGEFGVAASEPCLAALDAILAEVDNNPVWAGWTYWAAGRWWGTYPFSIHPAASGVEAPQLTLIRKYL</sequence>